<evidence type="ECO:0000313" key="5">
    <source>
        <dbReference type="EMBL" id="QFU75579.1"/>
    </source>
</evidence>
<proteinExistence type="predicted"/>
<dbReference type="InterPro" id="IPR036388">
    <property type="entry name" value="WH-like_DNA-bd_sf"/>
</dbReference>
<dbReference type="Gene3D" id="3.30.70.920">
    <property type="match status" value="1"/>
</dbReference>
<reference evidence="5 6" key="1">
    <citation type="submission" date="2019-02" db="EMBL/GenBank/DDBJ databases">
        <authorList>
            <person name="Li S.-H."/>
        </authorList>
    </citation>
    <scope>NUCLEOTIDE SEQUENCE [LARGE SCALE GENOMIC DNA]</scope>
    <source>
        <strain evidence="5 6">IMCC14385</strain>
    </source>
</reference>
<dbReference type="PANTHER" id="PTHR30154:SF34">
    <property type="entry name" value="TRANSCRIPTIONAL REGULATOR AZLB"/>
    <property type="match status" value="1"/>
</dbReference>
<organism evidence="5 6">
    <name type="scientific">Halioglobus maricola</name>
    <dbReference type="NCBI Taxonomy" id="2601894"/>
    <lineage>
        <taxon>Bacteria</taxon>
        <taxon>Pseudomonadati</taxon>
        <taxon>Pseudomonadota</taxon>
        <taxon>Gammaproteobacteria</taxon>
        <taxon>Cellvibrionales</taxon>
        <taxon>Halieaceae</taxon>
        <taxon>Halioglobus</taxon>
    </lineage>
</organism>
<evidence type="ECO:0000256" key="2">
    <source>
        <dbReference type="ARBA" id="ARBA00023125"/>
    </source>
</evidence>
<dbReference type="SUPFAM" id="SSF54909">
    <property type="entry name" value="Dimeric alpha+beta barrel"/>
    <property type="match status" value="1"/>
</dbReference>
<dbReference type="Pfam" id="PF01037">
    <property type="entry name" value="AsnC_trans_reg"/>
    <property type="match status" value="1"/>
</dbReference>
<evidence type="ECO:0000256" key="1">
    <source>
        <dbReference type="ARBA" id="ARBA00023015"/>
    </source>
</evidence>
<feature type="domain" description="HTH asnC-type" evidence="4">
    <location>
        <begin position="22"/>
        <end position="83"/>
    </location>
</feature>
<dbReference type="SUPFAM" id="SSF46785">
    <property type="entry name" value="Winged helix' DNA-binding domain"/>
    <property type="match status" value="1"/>
</dbReference>
<dbReference type="OrthoDB" id="166264at2"/>
<dbReference type="Proteomes" id="UP000326287">
    <property type="component" value="Chromosome"/>
</dbReference>
<dbReference type="KEGG" id="halc:EY643_07910"/>
<dbReference type="AlphaFoldDB" id="A0A5P9NJ32"/>
<dbReference type="CDD" id="cd00090">
    <property type="entry name" value="HTH_ARSR"/>
    <property type="match status" value="1"/>
</dbReference>
<dbReference type="PANTHER" id="PTHR30154">
    <property type="entry name" value="LEUCINE-RESPONSIVE REGULATORY PROTEIN"/>
    <property type="match status" value="1"/>
</dbReference>
<dbReference type="InterPro" id="IPR019885">
    <property type="entry name" value="Tscrpt_reg_HTH_AsnC-type_CS"/>
</dbReference>
<protein>
    <submittedName>
        <fullName evidence="5">Lrp/AsnC family transcriptional regulator</fullName>
    </submittedName>
</protein>
<sequence length="172" mass="19628">MRHNRWNCSFIVHFWRKITVKLERQEKDILRTLQQDGRMSNVELAESVGLSESPCYRRVRALEEAGVIEGYGARVDRRSIGLQVTAFVLVALETQDDRKLAKFLSAVEAEEYIVEAHAMSGSHDFLLKTVARSMEHFSELAMNRILKIPGVKNIETNFSLRAVKENAPLPLS</sequence>
<keyword evidence="6" id="KW-1185">Reference proteome</keyword>
<keyword evidence="2" id="KW-0238">DNA-binding</keyword>
<keyword evidence="3" id="KW-0804">Transcription</keyword>
<dbReference type="SMART" id="SM00344">
    <property type="entry name" value="HTH_ASNC"/>
    <property type="match status" value="1"/>
</dbReference>
<dbReference type="PROSITE" id="PS50956">
    <property type="entry name" value="HTH_ASNC_2"/>
    <property type="match status" value="1"/>
</dbReference>
<dbReference type="GO" id="GO:0006355">
    <property type="term" value="P:regulation of DNA-templated transcription"/>
    <property type="evidence" value="ECO:0007669"/>
    <property type="project" value="UniProtKB-ARBA"/>
</dbReference>
<dbReference type="InterPro" id="IPR011008">
    <property type="entry name" value="Dimeric_a/b-barrel"/>
</dbReference>
<dbReference type="EMBL" id="CP036422">
    <property type="protein sequence ID" value="QFU75579.1"/>
    <property type="molecule type" value="Genomic_DNA"/>
</dbReference>
<dbReference type="InterPro" id="IPR019887">
    <property type="entry name" value="Tscrpt_reg_AsnC/Lrp_C"/>
</dbReference>
<dbReference type="InterPro" id="IPR019888">
    <property type="entry name" value="Tscrpt_reg_AsnC-like"/>
</dbReference>
<dbReference type="GO" id="GO:0005829">
    <property type="term" value="C:cytosol"/>
    <property type="evidence" value="ECO:0007669"/>
    <property type="project" value="TreeGrafter"/>
</dbReference>
<accession>A0A5P9NJ32</accession>
<dbReference type="InterPro" id="IPR036390">
    <property type="entry name" value="WH_DNA-bd_sf"/>
</dbReference>
<keyword evidence="1" id="KW-0805">Transcription regulation</keyword>
<dbReference type="InterPro" id="IPR000485">
    <property type="entry name" value="AsnC-type_HTH_dom"/>
</dbReference>
<evidence type="ECO:0000259" key="4">
    <source>
        <dbReference type="PROSITE" id="PS50956"/>
    </source>
</evidence>
<gene>
    <name evidence="5" type="ORF">EY643_07910</name>
</gene>
<name>A0A5P9NJ32_9GAMM</name>
<dbReference type="Pfam" id="PF13412">
    <property type="entry name" value="HTH_24"/>
    <property type="match status" value="1"/>
</dbReference>
<dbReference type="InterPro" id="IPR011991">
    <property type="entry name" value="ArsR-like_HTH"/>
</dbReference>
<dbReference type="Gene3D" id="1.10.10.10">
    <property type="entry name" value="Winged helix-like DNA-binding domain superfamily/Winged helix DNA-binding domain"/>
    <property type="match status" value="1"/>
</dbReference>
<dbReference type="PRINTS" id="PR00033">
    <property type="entry name" value="HTHASNC"/>
</dbReference>
<dbReference type="PROSITE" id="PS00519">
    <property type="entry name" value="HTH_ASNC_1"/>
    <property type="match status" value="1"/>
</dbReference>
<evidence type="ECO:0000313" key="6">
    <source>
        <dbReference type="Proteomes" id="UP000326287"/>
    </source>
</evidence>
<evidence type="ECO:0000256" key="3">
    <source>
        <dbReference type="ARBA" id="ARBA00023163"/>
    </source>
</evidence>
<dbReference type="GO" id="GO:0043565">
    <property type="term" value="F:sequence-specific DNA binding"/>
    <property type="evidence" value="ECO:0007669"/>
    <property type="project" value="InterPro"/>
</dbReference>
<dbReference type="GO" id="GO:0043200">
    <property type="term" value="P:response to amino acid"/>
    <property type="evidence" value="ECO:0007669"/>
    <property type="project" value="TreeGrafter"/>
</dbReference>